<evidence type="ECO:0000313" key="3">
    <source>
        <dbReference type="Proteomes" id="UP000249497"/>
    </source>
</evidence>
<organism evidence="2 3">
    <name type="scientific">Aspergillus japonicus CBS 114.51</name>
    <dbReference type="NCBI Taxonomy" id="1448312"/>
    <lineage>
        <taxon>Eukaryota</taxon>
        <taxon>Fungi</taxon>
        <taxon>Dikarya</taxon>
        <taxon>Ascomycota</taxon>
        <taxon>Pezizomycotina</taxon>
        <taxon>Eurotiomycetes</taxon>
        <taxon>Eurotiomycetidae</taxon>
        <taxon>Eurotiales</taxon>
        <taxon>Aspergillaceae</taxon>
        <taxon>Aspergillus</taxon>
        <taxon>Aspergillus subgen. Circumdati</taxon>
    </lineage>
</organism>
<dbReference type="AlphaFoldDB" id="A0A8T8WYL3"/>
<feature type="transmembrane region" description="Helical" evidence="1">
    <location>
        <begin position="54"/>
        <end position="75"/>
    </location>
</feature>
<dbReference type="Proteomes" id="UP000249497">
    <property type="component" value="Unassembled WGS sequence"/>
</dbReference>
<dbReference type="GeneID" id="37169718"/>
<evidence type="ECO:0000256" key="1">
    <source>
        <dbReference type="SAM" id="Phobius"/>
    </source>
</evidence>
<gene>
    <name evidence="2" type="ORF">BO86DRAFT_122772</name>
</gene>
<protein>
    <submittedName>
        <fullName evidence="2">Uncharacterized protein</fullName>
    </submittedName>
</protein>
<evidence type="ECO:0000313" key="2">
    <source>
        <dbReference type="EMBL" id="RAH80730.1"/>
    </source>
</evidence>
<proteinExistence type="predicted"/>
<dbReference type="EMBL" id="KZ824801">
    <property type="protein sequence ID" value="RAH80730.1"/>
    <property type="molecule type" value="Genomic_DNA"/>
</dbReference>
<feature type="transmembrane region" description="Helical" evidence="1">
    <location>
        <begin position="20"/>
        <end position="42"/>
    </location>
</feature>
<keyword evidence="3" id="KW-1185">Reference proteome</keyword>
<keyword evidence="1" id="KW-1133">Transmembrane helix</keyword>
<sequence length="106" mass="12237">MSLIPDLLQVVNQFSTRLAIYQATIFSSYLLSAPPFSLHLMLTPYLRKGRACSSSYPSMGHLMFFLFLSGILTLGRGHFDFFFLASRSWWLLSVFMDWRLFLTNLA</sequence>
<accession>A0A8T8WYL3</accession>
<dbReference type="RefSeq" id="XP_025526624.1">
    <property type="nucleotide sequence ID" value="XM_025666026.1"/>
</dbReference>
<keyword evidence="1" id="KW-0472">Membrane</keyword>
<name>A0A8T8WYL3_ASPJA</name>
<reference evidence="2 3" key="1">
    <citation type="submission" date="2018-02" db="EMBL/GenBank/DDBJ databases">
        <title>The genomes of Aspergillus section Nigri reveals drivers in fungal speciation.</title>
        <authorList>
            <consortium name="DOE Joint Genome Institute"/>
            <person name="Vesth T.C."/>
            <person name="Nybo J."/>
            <person name="Theobald S."/>
            <person name="Brandl J."/>
            <person name="Frisvad J.C."/>
            <person name="Nielsen K.F."/>
            <person name="Lyhne E.K."/>
            <person name="Kogle M.E."/>
            <person name="Kuo A."/>
            <person name="Riley R."/>
            <person name="Clum A."/>
            <person name="Nolan M."/>
            <person name="Lipzen A."/>
            <person name="Salamov A."/>
            <person name="Henrissat B."/>
            <person name="Wiebenga A."/>
            <person name="De vries R.P."/>
            <person name="Grigoriev I.V."/>
            <person name="Mortensen U.H."/>
            <person name="Andersen M.R."/>
            <person name="Baker S.E."/>
        </authorList>
    </citation>
    <scope>NUCLEOTIDE SEQUENCE [LARGE SCALE GENOMIC DNA]</scope>
    <source>
        <strain evidence="2 3">CBS 114.51</strain>
    </source>
</reference>
<keyword evidence="1" id="KW-0812">Transmembrane</keyword>